<protein>
    <submittedName>
        <fullName evidence="2">ATP phosphoribosyltransferase regulatory subunit</fullName>
    </submittedName>
</protein>
<dbReference type="InterPro" id="IPR004516">
    <property type="entry name" value="HisRS/HisZ"/>
</dbReference>
<evidence type="ECO:0000259" key="1">
    <source>
        <dbReference type="Pfam" id="PF13393"/>
    </source>
</evidence>
<dbReference type="GO" id="GO:0004821">
    <property type="term" value="F:histidine-tRNA ligase activity"/>
    <property type="evidence" value="ECO:0007669"/>
    <property type="project" value="TreeGrafter"/>
</dbReference>
<dbReference type="GO" id="GO:0005737">
    <property type="term" value="C:cytoplasm"/>
    <property type="evidence" value="ECO:0007669"/>
    <property type="project" value="InterPro"/>
</dbReference>
<comment type="caution">
    <text evidence="2">The sequence shown here is derived from an EMBL/GenBank/DDBJ whole genome shotgun (WGS) entry which is preliminary data.</text>
</comment>
<keyword evidence="2" id="KW-0808">Transferase</keyword>
<dbReference type="NCBIfam" id="NF008946">
    <property type="entry name" value="PRK12293.1"/>
    <property type="match status" value="1"/>
</dbReference>
<accession>A0A2P8QZG7</accession>
<gene>
    <name evidence="2" type="primary">hisZ</name>
    <name evidence="2" type="ORF">CQ405_07570</name>
</gene>
<dbReference type="GO" id="GO:0006427">
    <property type="term" value="P:histidyl-tRNA aminoacylation"/>
    <property type="evidence" value="ECO:0007669"/>
    <property type="project" value="TreeGrafter"/>
</dbReference>
<dbReference type="PANTHER" id="PTHR43707">
    <property type="entry name" value="HISTIDYL-TRNA SYNTHETASE"/>
    <property type="match status" value="1"/>
</dbReference>
<reference evidence="3" key="1">
    <citation type="submission" date="2017-10" db="EMBL/GenBank/DDBJ databases">
        <title>Campylobacter species from seals.</title>
        <authorList>
            <person name="Gilbert M.J."/>
            <person name="Zomer A.L."/>
            <person name="Timmerman A.J."/>
            <person name="Duim B."/>
            <person name="Wagenaar J.A."/>
        </authorList>
    </citation>
    <scope>NUCLEOTIDE SEQUENCE [LARGE SCALE GENOMIC DNA]</scope>
    <source>
        <strain evidence="3">17S00004-5</strain>
    </source>
</reference>
<dbReference type="SUPFAM" id="SSF55681">
    <property type="entry name" value="Class II aaRS and biotin synthetases"/>
    <property type="match status" value="1"/>
</dbReference>
<dbReference type="EMBL" id="PDHH01000006">
    <property type="protein sequence ID" value="PSM51644.1"/>
    <property type="molecule type" value="Genomic_DNA"/>
</dbReference>
<feature type="domain" description="Class II Histidinyl-tRNA synthetase (HisRS)-like catalytic core" evidence="1">
    <location>
        <begin position="21"/>
        <end position="176"/>
    </location>
</feature>
<dbReference type="Proteomes" id="UP000240535">
    <property type="component" value="Unassembled WGS sequence"/>
</dbReference>
<dbReference type="AlphaFoldDB" id="A0A2P8QZG7"/>
<evidence type="ECO:0000313" key="2">
    <source>
        <dbReference type="EMBL" id="PSM51644.1"/>
    </source>
</evidence>
<evidence type="ECO:0000313" key="3">
    <source>
        <dbReference type="Proteomes" id="UP000240535"/>
    </source>
</evidence>
<proteinExistence type="predicted"/>
<organism evidence="2 3">
    <name type="scientific">Campylobacter blaseri</name>
    <dbReference type="NCBI Taxonomy" id="2042961"/>
    <lineage>
        <taxon>Bacteria</taxon>
        <taxon>Pseudomonadati</taxon>
        <taxon>Campylobacterota</taxon>
        <taxon>Epsilonproteobacteria</taxon>
        <taxon>Campylobacterales</taxon>
        <taxon>Campylobacteraceae</taxon>
        <taxon>Campylobacter</taxon>
    </lineage>
</organism>
<dbReference type="OrthoDB" id="5342252at2"/>
<dbReference type="Pfam" id="PF13393">
    <property type="entry name" value="tRNA-synt_His"/>
    <property type="match status" value="1"/>
</dbReference>
<name>A0A2P8QZG7_9BACT</name>
<dbReference type="PANTHER" id="PTHR43707:SF1">
    <property type="entry name" value="HISTIDINE--TRNA LIGASE, MITOCHONDRIAL-RELATED"/>
    <property type="match status" value="1"/>
</dbReference>
<sequence length="286" mass="33577">MRADLEHEIPNGSRLYFSDTADLKRELESFMANLFKSYKFEEILTPYFSYHQNLSVKDEELLTFFDSTNHKIFLRADSTVDVVRIILRRIKSKEYKRIFYIQPVFKYPNYEFYQMGAELIDERNLYLGIEIAAKFFNEFNIKSDLQISNIEIPKLICKILDIPISIFEKGDIYAILKLNINWLNELAKLTDIKDLNKVKDVVPDELKEPLNLIEELANKSSFKNIKLAPLYYSKMRYYDKLFFRFLSGNSILCSGGDYEIDGLESSGFAIMTDSVLENILENKDMQ</sequence>
<keyword evidence="2" id="KW-0328">Glycosyltransferase</keyword>
<keyword evidence="3" id="KW-1185">Reference proteome</keyword>
<dbReference type="RefSeq" id="WP_106872313.1">
    <property type="nucleotide sequence ID" value="NZ_CP053841.1"/>
</dbReference>
<dbReference type="Gene3D" id="3.30.930.10">
    <property type="entry name" value="Bira Bifunctional Protein, Domain 2"/>
    <property type="match status" value="1"/>
</dbReference>
<dbReference type="GO" id="GO:0016757">
    <property type="term" value="F:glycosyltransferase activity"/>
    <property type="evidence" value="ECO:0007669"/>
    <property type="project" value="UniProtKB-KW"/>
</dbReference>
<dbReference type="InterPro" id="IPR041715">
    <property type="entry name" value="HisRS-like_core"/>
</dbReference>
<dbReference type="InterPro" id="IPR045864">
    <property type="entry name" value="aa-tRNA-synth_II/BPL/LPL"/>
</dbReference>